<dbReference type="Proteomes" id="UP000003490">
    <property type="component" value="Unassembled WGS sequence"/>
</dbReference>
<keyword evidence="2" id="KW-0418">Kinase</keyword>
<evidence type="ECO:0000313" key="3">
    <source>
        <dbReference type="Proteomes" id="UP000003490"/>
    </source>
</evidence>
<dbReference type="EMBL" id="NOXF01000006">
    <property type="protein sequence ID" value="PEQ24323.1"/>
    <property type="molecule type" value="Genomic_DNA"/>
</dbReference>
<protein>
    <submittedName>
        <fullName evidence="2">Adenylate kinase</fullName>
    </submittedName>
    <submittedName>
        <fullName evidence="1">Putative topology modulation protein</fullName>
    </submittedName>
</protein>
<dbReference type="SUPFAM" id="SSF52540">
    <property type="entry name" value="P-loop containing nucleoside triphosphate hydrolases"/>
    <property type="match status" value="1"/>
</dbReference>
<sequence>MLKVLVIGSPGAGKSTFARKLSAVTGLPLYYLDLLWHKPDKTNLAAEEFDLRLNEMMEKTQWIIDGNYLRTLELRLQSCDTVFLLDFPLEVCLSGAKSRIGKKREDFPWIEAEMDEEFKQWIVDFPKDQLPHIYELLEKYKDGKEIFVFYTREEADRCLRKLSSDKNG</sequence>
<reference evidence="1 3" key="1">
    <citation type="submission" date="2007-08" db="EMBL/GenBank/DDBJ databases">
        <title>Draft genome sequence of Clostridium leptum (DSM 753).</title>
        <authorList>
            <person name="Sudarsanam P."/>
            <person name="Ley R."/>
            <person name="Guruge J."/>
            <person name="Turnbaugh P.J."/>
            <person name="Mahowald M."/>
            <person name="Liep D."/>
            <person name="Gordon J."/>
        </authorList>
    </citation>
    <scope>NUCLEOTIDE SEQUENCE [LARGE SCALE GENOMIC DNA]</scope>
    <source>
        <strain evidence="1 3">DSM 753</strain>
    </source>
</reference>
<dbReference type="PANTHER" id="PTHR37816">
    <property type="entry name" value="YALI0E33011P"/>
    <property type="match status" value="1"/>
</dbReference>
<dbReference type="InterPro" id="IPR027417">
    <property type="entry name" value="P-loop_NTPase"/>
</dbReference>
<dbReference type="Gene3D" id="3.40.50.300">
    <property type="entry name" value="P-loop containing nucleotide triphosphate hydrolases"/>
    <property type="match status" value="1"/>
</dbReference>
<dbReference type="eggNOG" id="COG0563">
    <property type="taxonomic scope" value="Bacteria"/>
</dbReference>
<keyword evidence="4" id="KW-1185">Reference proteome</keyword>
<reference evidence="1 3" key="2">
    <citation type="submission" date="2007-08" db="EMBL/GenBank/DDBJ databases">
        <authorList>
            <person name="Fulton L."/>
            <person name="Clifton S."/>
            <person name="Fulton B."/>
            <person name="Xu J."/>
            <person name="Minx P."/>
            <person name="Pepin K.H."/>
            <person name="Johnson M."/>
            <person name="Thiruvilangam P."/>
            <person name="Bhonagiri V."/>
            <person name="Nash W.E."/>
            <person name="Wang C."/>
            <person name="Mardis E.R."/>
            <person name="Wilson R.K."/>
        </authorList>
    </citation>
    <scope>NUCLEOTIDE SEQUENCE [LARGE SCALE GENOMIC DNA]</scope>
    <source>
        <strain evidence="1 3">DSM 753</strain>
    </source>
</reference>
<evidence type="ECO:0000313" key="2">
    <source>
        <dbReference type="EMBL" id="PEQ24323.1"/>
    </source>
</evidence>
<proteinExistence type="predicted"/>
<dbReference type="EMBL" id="ABCB02000013">
    <property type="protein sequence ID" value="EDO62729.1"/>
    <property type="molecule type" value="Genomic_DNA"/>
</dbReference>
<dbReference type="Proteomes" id="UP000220611">
    <property type="component" value="Unassembled WGS sequence"/>
</dbReference>
<name>A7VPR7_9FIRM</name>
<dbReference type="GO" id="GO:0016301">
    <property type="term" value="F:kinase activity"/>
    <property type="evidence" value="ECO:0007669"/>
    <property type="project" value="UniProtKB-KW"/>
</dbReference>
<dbReference type="InterPro" id="IPR052922">
    <property type="entry name" value="Cytidylate_Kinase-2"/>
</dbReference>
<keyword evidence="2" id="KW-0808">Transferase</keyword>
<dbReference type="AlphaFoldDB" id="A7VPR7"/>
<accession>A7VPR7</accession>
<organism evidence="1 3">
    <name type="scientific">[Clostridium] leptum DSM 753</name>
    <dbReference type="NCBI Taxonomy" id="428125"/>
    <lineage>
        <taxon>Bacteria</taxon>
        <taxon>Bacillati</taxon>
        <taxon>Bacillota</taxon>
        <taxon>Clostridia</taxon>
        <taxon>Eubacteriales</taxon>
        <taxon>Oscillospiraceae</taxon>
        <taxon>Oscillospiraceae incertae sedis</taxon>
    </lineage>
</organism>
<evidence type="ECO:0000313" key="4">
    <source>
        <dbReference type="Proteomes" id="UP000220611"/>
    </source>
</evidence>
<dbReference type="OrthoDB" id="1201990at2"/>
<dbReference type="HOGENOM" id="CLU_092618_0_3_9"/>
<dbReference type="PANTHER" id="PTHR37816:SF3">
    <property type="entry name" value="MODULATES DNA TOPOLOGY"/>
    <property type="match status" value="1"/>
</dbReference>
<comment type="caution">
    <text evidence="1">The sequence shown here is derived from an EMBL/GenBank/DDBJ whole genome shotgun (WGS) entry which is preliminary data.</text>
</comment>
<evidence type="ECO:0000313" key="1">
    <source>
        <dbReference type="EMBL" id="EDO62729.1"/>
    </source>
</evidence>
<gene>
    <name evidence="2" type="ORF">CH238_09005</name>
    <name evidence="1" type="ORF">CLOLEP_00544</name>
</gene>
<reference evidence="2 4" key="3">
    <citation type="submission" date="2017-07" db="EMBL/GenBank/DDBJ databases">
        <title>Prevalence of linear plasmids in Cutibacterium (Propionibacterium) acnes isolates obtained from prostatic tissue.</title>
        <authorList>
            <person name="Davidsson S."/>
            <person name="Carlsson J."/>
            <person name="Molling P."/>
            <person name="Andren O."/>
            <person name="Andersson S.-O."/>
            <person name="Brzuszkiewicz E."/>
            <person name="Poehlein A."/>
            <person name="Al-Zeer M."/>
            <person name="Brinkmann V."/>
            <person name="Scavenius C."/>
            <person name="Nazipi S."/>
            <person name="Soderquist B."/>
            <person name="Bruggemann H."/>
        </authorList>
    </citation>
    <scope>NUCLEOTIDE SEQUENCE [LARGE SCALE GENOMIC DNA]</scope>
    <source>
        <strain evidence="2 4">DSM 753</strain>
    </source>
</reference>